<evidence type="ECO:0008006" key="3">
    <source>
        <dbReference type="Google" id="ProtNLM"/>
    </source>
</evidence>
<dbReference type="Proteomes" id="UP000770661">
    <property type="component" value="Unassembled WGS sequence"/>
</dbReference>
<protein>
    <recommendedName>
        <fullName evidence="3">HMG box domain-containing protein</fullName>
    </recommendedName>
</protein>
<accession>A0A8J4YAK1</accession>
<gene>
    <name evidence="1" type="ORF">GWK47_050759</name>
</gene>
<dbReference type="AlphaFoldDB" id="A0A8J4YAK1"/>
<keyword evidence="2" id="KW-1185">Reference proteome</keyword>
<name>A0A8J4YAK1_CHIOP</name>
<dbReference type="OrthoDB" id="6381065at2759"/>
<reference evidence="1" key="1">
    <citation type="submission" date="2020-07" db="EMBL/GenBank/DDBJ databases">
        <title>The High-quality genome of the commercially important snow crab, Chionoecetes opilio.</title>
        <authorList>
            <person name="Jeong J.-H."/>
            <person name="Ryu S."/>
        </authorList>
    </citation>
    <scope>NUCLEOTIDE SEQUENCE</scope>
    <source>
        <strain evidence="1">MADBK_172401_WGS</strain>
        <tissue evidence="1">Digestive gland</tissue>
    </source>
</reference>
<evidence type="ECO:0000313" key="1">
    <source>
        <dbReference type="EMBL" id="KAG0719319.1"/>
    </source>
</evidence>
<proteinExistence type="predicted"/>
<comment type="caution">
    <text evidence="1">The sequence shown here is derived from an EMBL/GenBank/DDBJ whole genome shotgun (WGS) entry which is preliminary data.</text>
</comment>
<organism evidence="1 2">
    <name type="scientific">Chionoecetes opilio</name>
    <name type="common">Atlantic snow crab</name>
    <name type="synonym">Cancer opilio</name>
    <dbReference type="NCBI Taxonomy" id="41210"/>
    <lineage>
        <taxon>Eukaryota</taxon>
        <taxon>Metazoa</taxon>
        <taxon>Ecdysozoa</taxon>
        <taxon>Arthropoda</taxon>
        <taxon>Crustacea</taxon>
        <taxon>Multicrustacea</taxon>
        <taxon>Malacostraca</taxon>
        <taxon>Eumalacostraca</taxon>
        <taxon>Eucarida</taxon>
        <taxon>Decapoda</taxon>
        <taxon>Pleocyemata</taxon>
        <taxon>Brachyura</taxon>
        <taxon>Eubrachyura</taxon>
        <taxon>Majoidea</taxon>
        <taxon>Majidae</taxon>
        <taxon>Chionoecetes</taxon>
    </lineage>
</organism>
<sequence>MKWQLPKMDTKGCLHTAKKVEWDSIAFGCFTAEDCKNEFEVLLSNIKLVKTMTAVLNELEDKIPSGKLKAFLILQPRQQFVRDFAEKNRGIVSGRELFAASADAWRKLPLEEKEQYTRDYIIAKEKEIACM</sequence>
<dbReference type="EMBL" id="JACEEZ010014727">
    <property type="protein sequence ID" value="KAG0719319.1"/>
    <property type="molecule type" value="Genomic_DNA"/>
</dbReference>
<evidence type="ECO:0000313" key="2">
    <source>
        <dbReference type="Proteomes" id="UP000770661"/>
    </source>
</evidence>